<feature type="domain" description="Terpene synthase N-terminal" evidence="4">
    <location>
        <begin position="66"/>
        <end position="240"/>
    </location>
</feature>
<evidence type="ECO:0000313" key="6">
    <source>
        <dbReference type="EMBL" id="QWD59175.1"/>
    </source>
</evidence>
<dbReference type="PANTHER" id="PTHR31225">
    <property type="entry name" value="OS04G0344100 PROTEIN-RELATED"/>
    <property type="match status" value="1"/>
</dbReference>
<dbReference type="InterPro" id="IPR034741">
    <property type="entry name" value="Terpene_cyclase-like_1_C"/>
</dbReference>
<dbReference type="FunFam" id="1.10.600.10:FF:000007">
    <property type="entry name" value="Isoprene synthase, chloroplastic"/>
    <property type="match status" value="1"/>
</dbReference>
<dbReference type="FunFam" id="1.50.10.130:FF:000001">
    <property type="entry name" value="Isoprene synthase, chloroplastic"/>
    <property type="match status" value="1"/>
</dbReference>
<dbReference type="AlphaFoldDB" id="A0A8E8P1P5"/>
<dbReference type="InterPro" id="IPR001906">
    <property type="entry name" value="Terpene_synth_N"/>
</dbReference>
<organism evidence="6">
    <name type="scientific">Aconitum carmichaelii</name>
    <name type="common">Carmichael's monkshood</name>
    <dbReference type="NCBI Taxonomy" id="85363"/>
    <lineage>
        <taxon>Eukaryota</taxon>
        <taxon>Viridiplantae</taxon>
        <taxon>Streptophyta</taxon>
        <taxon>Embryophyta</taxon>
        <taxon>Tracheophyta</taxon>
        <taxon>Spermatophyta</taxon>
        <taxon>Magnoliopsida</taxon>
        <taxon>Ranunculales</taxon>
        <taxon>Ranunculaceae</taxon>
        <taxon>Ranunculoideae</taxon>
        <taxon>Delphinieae</taxon>
        <taxon>Aconitum</taxon>
    </lineage>
</organism>
<dbReference type="SUPFAM" id="SSF48576">
    <property type="entry name" value="Terpenoid synthases"/>
    <property type="match status" value="1"/>
</dbReference>
<dbReference type="Pfam" id="PF01397">
    <property type="entry name" value="Terpene_synth"/>
    <property type="match status" value="1"/>
</dbReference>
<dbReference type="SFLD" id="SFLDG01019">
    <property type="entry name" value="Terpene_Cyclase_Like_1_C_Termi"/>
    <property type="match status" value="1"/>
</dbReference>
<proteinExistence type="evidence at transcript level"/>
<name>A0A8E8P1P5_ACOCM</name>
<evidence type="ECO:0000259" key="4">
    <source>
        <dbReference type="Pfam" id="PF01397"/>
    </source>
</evidence>
<evidence type="ECO:0000259" key="5">
    <source>
        <dbReference type="Pfam" id="PF03936"/>
    </source>
</evidence>
<dbReference type="Gene3D" id="1.50.10.130">
    <property type="entry name" value="Terpene synthase, N-terminal domain"/>
    <property type="match status" value="1"/>
</dbReference>
<dbReference type="GO" id="GO:0000287">
    <property type="term" value="F:magnesium ion binding"/>
    <property type="evidence" value="ECO:0007669"/>
    <property type="project" value="InterPro"/>
</dbReference>
<keyword evidence="3" id="KW-0460">Magnesium</keyword>
<sequence>MPLYSTKIRPLQCFSPSPSPLPSSKHATLIQTHRVAFTAPRYLCRSSSPANESTVERRSANYEPSVWKHDFVKNLKNDFTGDMYVRRANILKQKTKSLFVLMQDEKGHLLPLLELIDDIQRLGLGYIFEVEIQKAMGFIKQSNIEIEGSLHAAALYFRLSRQHGFDISQDIFKIFKDFEGNFAENLSQDMKGILSLYEASYMGQEEEDILDEAKAFTRKHLMNVPKNVDPSLADLVNRALDLPLHLRTNRLEARWYIDNYSRNNILLELAKLDYNMVQGQYQNDIIKLSRWWEELGLSKKLPFARDRLVESFMWCVGLVPEPQYEYCREWLTKLIILITTIDDIYDIYATLDEAKLYTESVERWDVNAIEHLPEPLKLIFFALYDTVKEIANNNLQERGFDILPYLTEAWADLCKSYLLEAKWFHTEYEPTLKEYLDNACVSIAAPVVIIHVCILMYPKVAKETLDYLRSYPDLVRSLAMIFRLVDDMVTSKAEQERGDVSKSIQCYMNDKGVTEEVAREHIRQLICEGWKMMNSNMFTRTLLPQSFNNVVLNFARTVETTYQYGDGFSVVDHETKSRVLSLLVDPIPIKLVKNM</sequence>
<dbReference type="SFLD" id="SFLDS00005">
    <property type="entry name" value="Isoprenoid_Synthase_Type_I"/>
    <property type="match status" value="1"/>
</dbReference>
<dbReference type="CDD" id="cd00684">
    <property type="entry name" value="Terpene_cyclase_plant_C1"/>
    <property type="match status" value="1"/>
</dbReference>
<dbReference type="PANTHER" id="PTHR31225:SF252">
    <property type="entry name" value="TERPENE SYNTHASE 12-RELATED"/>
    <property type="match status" value="1"/>
</dbReference>
<dbReference type="InterPro" id="IPR008949">
    <property type="entry name" value="Isoprenoid_synthase_dom_sf"/>
</dbReference>
<dbReference type="InterPro" id="IPR008930">
    <property type="entry name" value="Terpenoid_cyclase/PrenylTrfase"/>
</dbReference>
<accession>A0A8E8P1P5</accession>
<feature type="domain" description="Terpene synthase metal-binding" evidence="5">
    <location>
        <begin position="294"/>
        <end position="531"/>
    </location>
</feature>
<dbReference type="InterPro" id="IPR036965">
    <property type="entry name" value="Terpene_synth_N_sf"/>
</dbReference>
<keyword evidence="2" id="KW-0479">Metal-binding</keyword>
<protein>
    <submittedName>
        <fullName evidence="6">Terpene synthase 6</fullName>
    </submittedName>
</protein>
<evidence type="ECO:0000256" key="1">
    <source>
        <dbReference type="ARBA" id="ARBA00001946"/>
    </source>
</evidence>
<dbReference type="Pfam" id="PF03936">
    <property type="entry name" value="Terpene_synth_C"/>
    <property type="match status" value="1"/>
</dbReference>
<evidence type="ECO:0000256" key="3">
    <source>
        <dbReference type="ARBA" id="ARBA00022842"/>
    </source>
</evidence>
<dbReference type="SUPFAM" id="SSF48239">
    <property type="entry name" value="Terpenoid cyclases/Protein prenyltransferases"/>
    <property type="match status" value="1"/>
</dbReference>
<dbReference type="InterPro" id="IPR050148">
    <property type="entry name" value="Terpene_synthase-like"/>
</dbReference>
<dbReference type="EMBL" id="MW478132">
    <property type="protein sequence ID" value="QWD59175.1"/>
    <property type="molecule type" value="mRNA"/>
</dbReference>
<dbReference type="InterPro" id="IPR044814">
    <property type="entry name" value="Terpene_cyclase_plant_C1"/>
</dbReference>
<reference evidence="6" key="1">
    <citation type="journal article" date="2021" name="Acta Pharm. Sin. B (APSB)">
        <title>Functional identification of the terpene synthase family involved in diterpenoid alkaloids biosynthesis in Aconitum carmichaelii.</title>
        <authorList>
            <person name="Mao L."/>
            <person name="Jin B."/>
            <person name="Chen L."/>
            <person name="Tian M."/>
            <person name="Ma R."/>
            <person name="Yin B."/>
            <person name="Zhang H."/>
            <person name="Guo J."/>
            <person name="Tang J."/>
            <person name="Chen T."/>
            <person name="Lai C."/>
            <person name="Cui G."/>
            <person name="Huang L."/>
        </authorList>
    </citation>
    <scope>NUCLEOTIDE SEQUENCE</scope>
</reference>
<dbReference type="Gene3D" id="1.10.600.10">
    <property type="entry name" value="Farnesyl Diphosphate Synthase"/>
    <property type="match status" value="1"/>
</dbReference>
<dbReference type="InterPro" id="IPR005630">
    <property type="entry name" value="Terpene_synthase_metal-bd"/>
</dbReference>
<dbReference type="GO" id="GO:0010333">
    <property type="term" value="F:terpene synthase activity"/>
    <property type="evidence" value="ECO:0007669"/>
    <property type="project" value="InterPro"/>
</dbReference>
<evidence type="ECO:0000256" key="2">
    <source>
        <dbReference type="ARBA" id="ARBA00022723"/>
    </source>
</evidence>
<comment type="cofactor">
    <cofactor evidence="1">
        <name>Mg(2+)</name>
        <dbReference type="ChEBI" id="CHEBI:18420"/>
    </cofactor>
</comment>
<gene>
    <name evidence="6" type="primary">TPS6</name>
</gene>
<dbReference type="GO" id="GO:0016102">
    <property type="term" value="P:diterpenoid biosynthetic process"/>
    <property type="evidence" value="ECO:0007669"/>
    <property type="project" value="InterPro"/>
</dbReference>